<dbReference type="Gene3D" id="3.30.420.10">
    <property type="entry name" value="Ribonuclease H-like superfamily/Ribonuclease H"/>
    <property type="match status" value="1"/>
</dbReference>
<dbReference type="AlphaFoldDB" id="A0ABD3XM42"/>
<proteinExistence type="predicted"/>
<evidence type="ECO:0000313" key="2">
    <source>
        <dbReference type="EMBL" id="KAL3886088.1"/>
    </source>
</evidence>
<dbReference type="InterPro" id="IPR036397">
    <property type="entry name" value="RNaseH_sf"/>
</dbReference>
<sequence length="122" mass="14323">MVERANCTIMNMLSAYVSDHQRDWDEYVSLVMMAYRYSVHESTGTTPVLMTFGREITLPIDIVFGDPKKKPSESQKYKTDYANELKEKPNEIHELSRKKIQLSGENMKRNYDLSQSPKLHYR</sequence>
<organism evidence="2 3">
    <name type="scientific">Sinanodonta woodiana</name>
    <name type="common">Chinese pond mussel</name>
    <name type="synonym">Anodonta woodiana</name>
    <dbReference type="NCBI Taxonomy" id="1069815"/>
    <lineage>
        <taxon>Eukaryota</taxon>
        <taxon>Metazoa</taxon>
        <taxon>Spiralia</taxon>
        <taxon>Lophotrochozoa</taxon>
        <taxon>Mollusca</taxon>
        <taxon>Bivalvia</taxon>
        <taxon>Autobranchia</taxon>
        <taxon>Heteroconchia</taxon>
        <taxon>Palaeoheterodonta</taxon>
        <taxon>Unionida</taxon>
        <taxon>Unionoidea</taxon>
        <taxon>Unionidae</taxon>
        <taxon>Unioninae</taxon>
        <taxon>Sinanodonta</taxon>
    </lineage>
</organism>
<comment type="caution">
    <text evidence="2">The sequence shown here is derived from an EMBL/GenBank/DDBJ whole genome shotgun (WGS) entry which is preliminary data.</text>
</comment>
<dbReference type="PANTHER" id="PTHR37984:SF5">
    <property type="entry name" value="PROTEIN NYNRIN-LIKE"/>
    <property type="match status" value="1"/>
</dbReference>
<evidence type="ECO:0000313" key="3">
    <source>
        <dbReference type="Proteomes" id="UP001634394"/>
    </source>
</evidence>
<dbReference type="InterPro" id="IPR012337">
    <property type="entry name" value="RNaseH-like_sf"/>
</dbReference>
<reference evidence="2 3" key="1">
    <citation type="submission" date="2024-11" db="EMBL/GenBank/DDBJ databases">
        <title>Chromosome-level genome assembly of the freshwater bivalve Anodonta woodiana.</title>
        <authorList>
            <person name="Chen X."/>
        </authorList>
    </citation>
    <scope>NUCLEOTIDE SEQUENCE [LARGE SCALE GENOMIC DNA]</scope>
    <source>
        <strain evidence="2">MN2024</strain>
        <tissue evidence="2">Gills</tissue>
    </source>
</reference>
<accession>A0ABD3XM42</accession>
<gene>
    <name evidence="2" type="ORF">ACJMK2_026111</name>
</gene>
<dbReference type="SUPFAM" id="SSF53098">
    <property type="entry name" value="Ribonuclease H-like"/>
    <property type="match status" value="1"/>
</dbReference>
<evidence type="ECO:0000256" key="1">
    <source>
        <dbReference type="SAM" id="MobiDB-lite"/>
    </source>
</evidence>
<feature type="region of interest" description="Disordered" evidence="1">
    <location>
        <begin position="100"/>
        <end position="122"/>
    </location>
</feature>
<name>A0ABD3XM42_SINWO</name>
<keyword evidence="3" id="KW-1185">Reference proteome</keyword>
<feature type="compositionally biased region" description="Polar residues" evidence="1">
    <location>
        <begin position="112"/>
        <end position="122"/>
    </location>
</feature>
<evidence type="ECO:0008006" key="4">
    <source>
        <dbReference type="Google" id="ProtNLM"/>
    </source>
</evidence>
<dbReference type="InterPro" id="IPR050951">
    <property type="entry name" value="Retrovirus_Pol_polyprotein"/>
</dbReference>
<dbReference type="EMBL" id="JBJQND010000002">
    <property type="protein sequence ID" value="KAL3886088.1"/>
    <property type="molecule type" value="Genomic_DNA"/>
</dbReference>
<dbReference type="Proteomes" id="UP001634394">
    <property type="component" value="Unassembled WGS sequence"/>
</dbReference>
<protein>
    <recommendedName>
        <fullName evidence="4">Integrase catalytic domain-containing protein</fullName>
    </recommendedName>
</protein>
<dbReference type="PANTHER" id="PTHR37984">
    <property type="entry name" value="PROTEIN CBG26694"/>
    <property type="match status" value="1"/>
</dbReference>